<accession>A0A9P6AX23</accession>
<proteinExistence type="predicted"/>
<feature type="transmembrane region" description="Helical" evidence="1">
    <location>
        <begin position="40"/>
        <end position="59"/>
    </location>
</feature>
<dbReference type="EMBL" id="MU128970">
    <property type="protein sequence ID" value="KAF9513566.1"/>
    <property type="molecule type" value="Genomic_DNA"/>
</dbReference>
<evidence type="ECO:0000313" key="2">
    <source>
        <dbReference type="EMBL" id="KAF9513566.1"/>
    </source>
</evidence>
<dbReference type="OrthoDB" id="61390at2759"/>
<organism evidence="2 3">
    <name type="scientific">Hydnum rufescens UP504</name>
    <dbReference type="NCBI Taxonomy" id="1448309"/>
    <lineage>
        <taxon>Eukaryota</taxon>
        <taxon>Fungi</taxon>
        <taxon>Dikarya</taxon>
        <taxon>Basidiomycota</taxon>
        <taxon>Agaricomycotina</taxon>
        <taxon>Agaricomycetes</taxon>
        <taxon>Cantharellales</taxon>
        <taxon>Hydnaceae</taxon>
        <taxon>Hydnum</taxon>
    </lineage>
</organism>
<dbReference type="Proteomes" id="UP000886523">
    <property type="component" value="Unassembled WGS sequence"/>
</dbReference>
<name>A0A9P6AX23_9AGAM</name>
<keyword evidence="1" id="KW-0472">Membrane</keyword>
<dbReference type="Gene3D" id="3.40.50.150">
    <property type="entry name" value="Vaccinia Virus protein VP39"/>
    <property type="match status" value="1"/>
</dbReference>
<dbReference type="AlphaFoldDB" id="A0A9P6AX23"/>
<dbReference type="InterPro" id="IPR029063">
    <property type="entry name" value="SAM-dependent_MTases_sf"/>
</dbReference>
<evidence type="ECO:0000313" key="3">
    <source>
        <dbReference type="Proteomes" id="UP000886523"/>
    </source>
</evidence>
<keyword evidence="1" id="KW-0812">Transmembrane</keyword>
<comment type="caution">
    <text evidence="2">The sequence shown here is derived from an EMBL/GenBank/DDBJ whole genome shotgun (WGS) entry which is preliminary data.</text>
</comment>
<feature type="transmembrane region" description="Helical" evidence="1">
    <location>
        <begin position="12"/>
        <end position="34"/>
    </location>
</feature>
<dbReference type="SUPFAM" id="SSF53335">
    <property type="entry name" value="S-adenosyl-L-methionine-dependent methyltransferases"/>
    <property type="match status" value="1"/>
</dbReference>
<sequence>MSTIYLNLARVSAAPIVIRLFVLTCTALAISHWWCYGPSLITWGILAAAAIPVVLYLAYEHDGPSPKTEPYGSFHLALNVLPGHERSRPQTEWLNMGYWKDTSTFPDACEALALRHLACLSYEDVGHGCGDSLLLHLSHRDIPRPLSLTGITSLPEQHNQASLRLHHYISNYAPALSPLPISLYLGDAVFTPGLHHCAYHFRTRELFVSQCFERLDPVAGRLSLADMCFEPASDSSWTSVFAARCIARLLSLPSSNLVTRQEYRTQMERIGYTNIVIEDISVHVFPGFTAFLATKGLMWKLFAGIIRSWWRGGGIDRVLGIHVQQPCRDATNEYSRMMSD</sequence>
<protein>
    <submittedName>
        <fullName evidence="2">Uncharacterized protein</fullName>
    </submittedName>
</protein>
<gene>
    <name evidence="2" type="ORF">BS47DRAFT_1485541</name>
</gene>
<evidence type="ECO:0000256" key="1">
    <source>
        <dbReference type="SAM" id="Phobius"/>
    </source>
</evidence>
<keyword evidence="1" id="KW-1133">Transmembrane helix</keyword>
<reference evidence="2" key="1">
    <citation type="journal article" date="2020" name="Nat. Commun.">
        <title>Large-scale genome sequencing of mycorrhizal fungi provides insights into the early evolution of symbiotic traits.</title>
        <authorList>
            <person name="Miyauchi S."/>
            <person name="Kiss E."/>
            <person name="Kuo A."/>
            <person name="Drula E."/>
            <person name="Kohler A."/>
            <person name="Sanchez-Garcia M."/>
            <person name="Morin E."/>
            <person name="Andreopoulos B."/>
            <person name="Barry K.W."/>
            <person name="Bonito G."/>
            <person name="Buee M."/>
            <person name="Carver A."/>
            <person name="Chen C."/>
            <person name="Cichocki N."/>
            <person name="Clum A."/>
            <person name="Culley D."/>
            <person name="Crous P.W."/>
            <person name="Fauchery L."/>
            <person name="Girlanda M."/>
            <person name="Hayes R.D."/>
            <person name="Keri Z."/>
            <person name="LaButti K."/>
            <person name="Lipzen A."/>
            <person name="Lombard V."/>
            <person name="Magnuson J."/>
            <person name="Maillard F."/>
            <person name="Murat C."/>
            <person name="Nolan M."/>
            <person name="Ohm R.A."/>
            <person name="Pangilinan J."/>
            <person name="Pereira M.F."/>
            <person name="Perotto S."/>
            <person name="Peter M."/>
            <person name="Pfister S."/>
            <person name="Riley R."/>
            <person name="Sitrit Y."/>
            <person name="Stielow J.B."/>
            <person name="Szollosi G."/>
            <person name="Zifcakova L."/>
            <person name="Stursova M."/>
            <person name="Spatafora J.W."/>
            <person name="Tedersoo L."/>
            <person name="Vaario L.M."/>
            <person name="Yamada A."/>
            <person name="Yan M."/>
            <person name="Wang P."/>
            <person name="Xu J."/>
            <person name="Bruns T."/>
            <person name="Baldrian P."/>
            <person name="Vilgalys R."/>
            <person name="Dunand C."/>
            <person name="Henrissat B."/>
            <person name="Grigoriev I.V."/>
            <person name="Hibbett D."/>
            <person name="Nagy L.G."/>
            <person name="Martin F.M."/>
        </authorList>
    </citation>
    <scope>NUCLEOTIDE SEQUENCE</scope>
    <source>
        <strain evidence="2">UP504</strain>
    </source>
</reference>
<keyword evidence="3" id="KW-1185">Reference proteome</keyword>